<feature type="region of interest" description="Disordered" evidence="1">
    <location>
        <begin position="1"/>
        <end position="50"/>
    </location>
</feature>
<dbReference type="RefSeq" id="XP_062761250.1">
    <property type="nucleotide sequence ID" value="XM_062906526.1"/>
</dbReference>
<keyword evidence="3" id="KW-1185">Reference proteome</keyword>
<protein>
    <submittedName>
        <fullName evidence="2">Uncharacterized protein</fullName>
    </submittedName>
</protein>
<evidence type="ECO:0000313" key="3">
    <source>
        <dbReference type="Proteomes" id="UP001326199"/>
    </source>
</evidence>
<dbReference type="EMBL" id="JAFFHB010000010">
    <property type="protein sequence ID" value="KAK4661284.1"/>
    <property type="molecule type" value="Genomic_DNA"/>
</dbReference>
<name>A0ABR0H0A1_9PEZI</name>
<dbReference type="GeneID" id="87926818"/>
<proteinExistence type="predicted"/>
<evidence type="ECO:0000256" key="1">
    <source>
        <dbReference type="SAM" id="MobiDB-lite"/>
    </source>
</evidence>
<feature type="compositionally biased region" description="Polar residues" evidence="1">
    <location>
        <begin position="1"/>
        <end position="32"/>
    </location>
</feature>
<reference evidence="2 3" key="1">
    <citation type="journal article" date="2023" name="bioRxiv">
        <title>High-quality genome assemblies of four members of thePodospora anserinaspecies complex.</title>
        <authorList>
            <person name="Ament-Velasquez S.L."/>
            <person name="Vogan A.A."/>
            <person name="Wallerman O."/>
            <person name="Hartmann F."/>
            <person name="Gautier V."/>
            <person name="Silar P."/>
            <person name="Giraud T."/>
            <person name="Johannesson H."/>
        </authorList>
    </citation>
    <scope>NUCLEOTIDE SEQUENCE [LARGE SCALE GENOMIC DNA]</scope>
    <source>
        <strain evidence="2 3">CBS 411.78</strain>
    </source>
</reference>
<sequence length="107" mass="11960">MSFRMNISNLLNPTRDSAKCSRSNTTKQSQSWAGPPAQVSYGPRPQPAKYNVQQGRQNLSKLGNMLASLPPVYTPNGKPKYDFQKSQKNIRTLSNMLESMSAPSKKR</sequence>
<dbReference type="Proteomes" id="UP001326199">
    <property type="component" value="Unassembled WGS sequence"/>
</dbReference>
<organism evidence="2 3">
    <name type="scientific">Podospora pseudopauciseta</name>
    <dbReference type="NCBI Taxonomy" id="2093780"/>
    <lineage>
        <taxon>Eukaryota</taxon>
        <taxon>Fungi</taxon>
        <taxon>Dikarya</taxon>
        <taxon>Ascomycota</taxon>
        <taxon>Pezizomycotina</taxon>
        <taxon>Sordariomycetes</taxon>
        <taxon>Sordariomycetidae</taxon>
        <taxon>Sordariales</taxon>
        <taxon>Podosporaceae</taxon>
        <taxon>Podospora</taxon>
    </lineage>
</organism>
<comment type="caution">
    <text evidence="2">The sequence shown here is derived from an EMBL/GenBank/DDBJ whole genome shotgun (WGS) entry which is preliminary data.</text>
</comment>
<gene>
    <name evidence="2" type="ORF">QC763_0114950</name>
</gene>
<evidence type="ECO:0000313" key="2">
    <source>
        <dbReference type="EMBL" id="KAK4661284.1"/>
    </source>
</evidence>
<accession>A0ABR0H0A1</accession>